<evidence type="ECO:0000256" key="6">
    <source>
        <dbReference type="SAM" id="Phobius"/>
    </source>
</evidence>
<evidence type="ECO:0000256" key="4">
    <source>
        <dbReference type="ARBA" id="ARBA00023136"/>
    </source>
</evidence>
<keyword evidence="9" id="KW-1185">Reference proteome</keyword>
<feature type="transmembrane region" description="Helical" evidence="6">
    <location>
        <begin position="129"/>
        <end position="148"/>
    </location>
</feature>
<keyword evidence="2 6" id="KW-0812">Transmembrane</keyword>
<evidence type="ECO:0000313" key="9">
    <source>
        <dbReference type="Proteomes" id="UP001382904"/>
    </source>
</evidence>
<sequence>MSTYAAPQSSPPRPLPRSRLYWAFSDTSVLIGRSVKHALRNGEQVIVSTVLPLVQLLVFRYLFGGAINTGEVDYAGYVIPGVIIISIGFNVSNTSVGLANDLQEGIVERFRSMPIVSTAMLTGHVAASVVRHCISITVVMLLGLAIGFDPKADLLDWAAAIGLLLVFATAASWLATVFALLAKTVEGASGLSLIIVFLPYASSAYVPRRRCRPRCAASWSTSRSHR</sequence>
<feature type="transmembrane region" description="Helical" evidence="6">
    <location>
        <begin position="45"/>
        <end position="62"/>
    </location>
</feature>
<dbReference type="InterPro" id="IPR051784">
    <property type="entry name" value="Nod_factor_ABC_transporter"/>
</dbReference>
<organism evidence="8 9">
    <name type="scientific">Streptomyces caledonius</name>
    <dbReference type="NCBI Taxonomy" id="3134107"/>
    <lineage>
        <taxon>Bacteria</taxon>
        <taxon>Bacillati</taxon>
        <taxon>Actinomycetota</taxon>
        <taxon>Actinomycetes</taxon>
        <taxon>Kitasatosporales</taxon>
        <taxon>Streptomycetaceae</taxon>
        <taxon>Streptomyces</taxon>
    </lineage>
</organism>
<accession>A0ABU8U256</accession>
<dbReference type="PIRSF" id="PIRSF006648">
    <property type="entry name" value="DrrB"/>
    <property type="match status" value="1"/>
</dbReference>
<protein>
    <submittedName>
        <fullName evidence="8">ABC transporter permease</fullName>
    </submittedName>
</protein>
<feature type="transmembrane region" description="Helical" evidence="6">
    <location>
        <begin position="188"/>
        <end position="206"/>
    </location>
</feature>
<feature type="transmembrane region" description="Helical" evidence="6">
    <location>
        <begin position="160"/>
        <end position="182"/>
    </location>
</feature>
<name>A0ABU8U256_9ACTN</name>
<gene>
    <name evidence="8" type="ORF">WKI68_11755</name>
</gene>
<dbReference type="InterPro" id="IPR013525">
    <property type="entry name" value="ABC2_TM"/>
</dbReference>
<reference evidence="8 9" key="1">
    <citation type="submission" date="2024-03" db="EMBL/GenBank/DDBJ databases">
        <title>Novel Streptomyces species of biotechnological and ecological value are a feature of Machair soil.</title>
        <authorList>
            <person name="Prole J.R."/>
            <person name="Goodfellow M."/>
            <person name="Allenby N."/>
            <person name="Ward A.C."/>
        </authorList>
    </citation>
    <scope>NUCLEOTIDE SEQUENCE [LARGE SCALE GENOMIC DNA]</scope>
    <source>
        <strain evidence="8 9">MS1.HAVA.3</strain>
    </source>
</reference>
<dbReference type="Pfam" id="PF01061">
    <property type="entry name" value="ABC2_membrane"/>
    <property type="match status" value="1"/>
</dbReference>
<dbReference type="PANTHER" id="PTHR43229:SF2">
    <property type="entry name" value="NODULATION PROTEIN J"/>
    <property type="match status" value="1"/>
</dbReference>
<dbReference type="Proteomes" id="UP001382904">
    <property type="component" value="Unassembled WGS sequence"/>
</dbReference>
<evidence type="ECO:0000256" key="5">
    <source>
        <dbReference type="ARBA" id="ARBA00023251"/>
    </source>
</evidence>
<evidence type="ECO:0000256" key="2">
    <source>
        <dbReference type="ARBA" id="ARBA00022692"/>
    </source>
</evidence>
<comment type="subcellular location">
    <subcellularLocation>
        <location evidence="1">Membrane</location>
        <topology evidence="1">Multi-pass membrane protein</topology>
    </subcellularLocation>
</comment>
<keyword evidence="4 6" id="KW-0472">Membrane</keyword>
<evidence type="ECO:0000256" key="1">
    <source>
        <dbReference type="ARBA" id="ARBA00004141"/>
    </source>
</evidence>
<evidence type="ECO:0000313" key="8">
    <source>
        <dbReference type="EMBL" id="MEJ8641958.1"/>
    </source>
</evidence>
<evidence type="ECO:0000259" key="7">
    <source>
        <dbReference type="Pfam" id="PF01061"/>
    </source>
</evidence>
<comment type="caution">
    <text evidence="8">The sequence shown here is derived from an EMBL/GenBank/DDBJ whole genome shotgun (WGS) entry which is preliminary data.</text>
</comment>
<keyword evidence="3 6" id="KW-1133">Transmembrane helix</keyword>
<dbReference type="InterPro" id="IPR000412">
    <property type="entry name" value="ABC_2_transport"/>
</dbReference>
<dbReference type="PANTHER" id="PTHR43229">
    <property type="entry name" value="NODULATION PROTEIN J"/>
    <property type="match status" value="1"/>
</dbReference>
<feature type="transmembrane region" description="Helical" evidence="6">
    <location>
        <begin position="74"/>
        <end position="92"/>
    </location>
</feature>
<dbReference type="EMBL" id="JBBKAM010000002">
    <property type="protein sequence ID" value="MEJ8641958.1"/>
    <property type="molecule type" value="Genomic_DNA"/>
</dbReference>
<keyword evidence="5" id="KW-0046">Antibiotic resistance</keyword>
<evidence type="ECO:0000256" key="3">
    <source>
        <dbReference type="ARBA" id="ARBA00022989"/>
    </source>
</evidence>
<feature type="domain" description="ABC-2 type transporter transmembrane" evidence="7">
    <location>
        <begin position="28"/>
        <end position="211"/>
    </location>
</feature>
<proteinExistence type="predicted"/>